<dbReference type="Pfam" id="PF04378">
    <property type="entry name" value="RsmJ"/>
    <property type="match status" value="1"/>
</dbReference>
<dbReference type="PANTHER" id="PTHR37426">
    <property type="entry name" value="RIBOSOMAL RNA LARGE SUBUNIT METHYLTRANSFERASE J"/>
    <property type="match status" value="1"/>
</dbReference>
<keyword evidence="1" id="KW-0698">rRNA processing</keyword>
<dbReference type="EC" id="2.1.1.266" evidence="1"/>
<evidence type="ECO:0000313" key="2">
    <source>
        <dbReference type="EMBL" id="RUO40201.1"/>
    </source>
</evidence>
<reference evidence="3" key="1">
    <citation type="journal article" date="2018" name="Front. Microbiol.">
        <title>Genome-Based Analysis Reveals the Taxonomy and Diversity of the Family Idiomarinaceae.</title>
        <authorList>
            <person name="Liu Y."/>
            <person name="Lai Q."/>
            <person name="Shao Z."/>
        </authorList>
    </citation>
    <scope>NUCLEOTIDE SEQUENCE [LARGE SCALE GENOMIC DNA]</scope>
    <source>
        <strain evidence="3">SN-14</strain>
    </source>
</reference>
<comment type="function">
    <text evidence="1">Specifically methylates the adenine in position 2030 of 23S rRNA.</text>
</comment>
<dbReference type="InterPro" id="IPR029063">
    <property type="entry name" value="SAM-dependent_MTases_sf"/>
</dbReference>
<dbReference type="RefSeq" id="WP_105307373.1">
    <property type="nucleotide sequence ID" value="NZ_PIPS01000004.1"/>
</dbReference>
<organism evidence="2 3">
    <name type="scientific">Idiomarina aquatica</name>
    <dbReference type="NCBI Taxonomy" id="1327752"/>
    <lineage>
        <taxon>Bacteria</taxon>
        <taxon>Pseudomonadati</taxon>
        <taxon>Pseudomonadota</taxon>
        <taxon>Gammaproteobacteria</taxon>
        <taxon>Alteromonadales</taxon>
        <taxon>Idiomarinaceae</taxon>
        <taxon>Idiomarina</taxon>
    </lineage>
</organism>
<accession>A0AA94ECX1</accession>
<sequence length="286" mass="31929">MNYRHIYHAGNFADVFKHLLLTRAISYLNQKAKPYLVLDTHGGIGRYDFATEEAQKTNEYRDGIGRLLADDHRPAFTDDYVACVNALNNGSADPAHYPGSPWLAHALMRTQDRLVVCELHQQDAVTLRKNLVTLGDSKKLQILAPQNGYQALSAKLPPNEKRGLVLIDPPFEQVDEFDQVTTALEQGLKRWQTGSYAVWFPIKDPVKIAAFYDAVAAIPDVPKTLAIELMIRSADEAKGLSGCGFVWINPPFGMVNELNEILPYLTRLLAQSDGASSDYRWLVAES</sequence>
<comment type="subunit">
    <text evidence="1">Monomer.</text>
</comment>
<protein>
    <recommendedName>
        <fullName evidence="1">Ribosomal RNA large subunit methyltransferase J</fullName>
        <ecNumber evidence="1">2.1.1.266</ecNumber>
    </recommendedName>
    <alternativeName>
        <fullName evidence="1">23S rRNA (adenine(2030)-N6)-methyltransferase</fullName>
    </alternativeName>
    <alternativeName>
        <fullName evidence="1">23S rRNA m6A2030 methyltransferase</fullName>
    </alternativeName>
</protein>
<dbReference type="GO" id="GO:0036307">
    <property type="term" value="F:23S rRNA (adenine(2030)-N(6))-methyltransferase activity"/>
    <property type="evidence" value="ECO:0007669"/>
    <property type="project" value="UniProtKB-UniRule"/>
</dbReference>
<feature type="active site" description="Proton acceptor" evidence="1">
    <location>
        <position position="168"/>
    </location>
</feature>
<gene>
    <name evidence="1" type="primary">rlmJ</name>
    <name evidence="2" type="ORF">CWE23_11340</name>
</gene>
<comment type="catalytic activity">
    <reaction evidence="1">
        <text>adenosine(2030) in 23S rRNA + S-adenosyl-L-methionine = N(6)-methyladenosine(2030) in 23S rRNA + S-adenosyl-L-homocysteine + H(+)</text>
        <dbReference type="Rhea" id="RHEA:43736"/>
        <dbReference type="Rhea" id="RHEA-COMP:10668"/>
        <dbReference type="Rhea" id="RHEA-COMP:10669"/>
        <dbReference type="ChEBI" id="CHEBI:15378"/>
        <dbReference type="ChEBI" id="CHEBI:57856"/>
        <dbReference type="ChEBI" id="CHEBI:59789"/>
        <dbReference type="ChEBI" id="CHEBI:74411"/>
        <dbReference type="ChEBI" id="CHEBI:74449"/>
        <dbReference type="EC" id="2.1.1.266"/>
    </reaction>
</comment>
<name>A0AA94ECX1_9GAMM</name>
<proteinExistence type="inferred from homology"/>
<dbReference type="HAMAP" id="MF_00934">
    <property type="entry name" value="23SrRNA_methyltr_J"/>
    <property type="match status" value="1"/>
</dbReference>
<feature type="binding site" evidence="1">
    <location>
        <position position="118"/>
    </location>
    <ligand>
        <name>S-adenosyl-L-methionine</name>
        <dbReference type="ChEBI" id="CHEBI:59789"/>
    </ligand>
</feature>
<keyword evidence="1" id="KW-0949">S-adenosyl-L-methionine</keyword>
<feature type="binding site" evidence="1">
    <location>
        <begin position="147"/>
        <end position="148"/>
    </location>
    <ligand>
        <name>S-adenosyl-L-methionine</name>
        <dbReference type="ChEBI" id="CHEBI:59789"/>
    </ligand>
</feature>
<dbReference type="AlphaFoldDB" id="A0AA94ECX1"/>
<dbReference type="GO" id="GO:0070475">
    <property type="term" value="P:rRNA base methylation"/>
    <property type="evidence" value="ECO:0007669"/>
    <property type="project" value="UniProtKB-UniRule"/>
</dbReference>
<keyword evidence="1" id="KW-0694">RNA-binding</keyword>
<evidence type="ECO:0000313" key="3">
    <source>
        <dbReference type="Proteomes" id="UP000286680"/>
    </source>
</evidence>
<dbReference type="SUPFAM" id="SSF53335">
    <property type="entry name" value="S-adenosyl-L-methionine-dependent methyltransferases"/>
    <property type="match status" value="1"/>
</dbReference>
<feature type="binding site" evidence="1">
    <location>
        <position position="100"/>
    </location>
    <ligand>
        <name>S-adenosyl-L-methionine</name>
        <dbReference type="ChEBI" id="CHEBI:59789"/>
    </ligand>
</feature>
<dbReference type="GO" id="GO:0005829">
    <property type="term" value="C:cytosol"/>
    <property type="evidence" value="ECO:0007669"/>
    <property type="project" value="TreeGrafter"/>
</dbReference>
<comment type="similarity">
    <text evidence="1">Belongs to the RlmJ family.</text>
</comment>
<dbReference type="PANTHER" id="PTHR37426:SF1">
    <property type="entry name" value="RIBOSOMAL RNA LARGE SUBUNIT METHYLTRANSFERASE J"/>
    <property type="match status" value="1"/>
</dbReference>
<keyword evidence="1" id="KW-0808">Transferase</keyword>
<feature type="binding site" evidence="1">
    <location>
        <position position="41"/>
    </location>
    <ligand>
        <name>S-adenosyl-L-methionine</name>
        <dbReference type="ChEBI" id="CHEBI:59789"/>
    </ligand>
</feature>
<keyword evidence="1" id="KW-0489">Methyltransferase</keyword>
<dbReference type="GO" id="GO:0003723">
    <property type="term" value="F:RNA binding"/>
    <property type="evidence" value="ECO:0007669"/>
    <property type="project" value="UniProtKB-UniRule"/>
</dbReference>
<comment type="caution">
    <text evidence="2">The sequence shown here is derived from an EMBL/GenBank/DDBJ whole genome shotgun (WGS) entry which is preliminary data.</text>
</comment>
<dbReference type="Gene3D" id="3.40.50.150">
    <property type="entry name" value="Vaccinia Virus protein VP39"/>
    <property type="match status" value="1"/>
</dbReference>
<feature type="site" description="Interaction with substrate rRNA" evidence="1">
    <location>
        <position position="3"/>
    </location>
</feature>
<feature type="binding site" evidence="1">
    <location>
        <position position="18"/>
    </location>
    <ligand>
        <name>S-adenosyl-L-methionine</name>
        <dbReference type="ChEBI" id="CHEBI:59789"/>
    </ligand>
</feature>
<dbReference type="Proteomes" id="UP000286680">
    <property type="component" value="Unassembled WGS sequence"/>
</dbReference>
<dbReference type="InterPro" id="IPR007473">
    <property type="entry name" value="RlmJ"/>
</dbReference>
<evidence type="ECO:0000256" key="1">
    <source>
        <dbReference type="HAMAP-Rule" id="MF_00934"/>
    </source>
</evidence>
<keyword evidence="3" id="KW-1185">Reference proteome</keyword>
<dbReference type="EMBL" id="PIPS01000004">
    <property type="protein sequence ID" value="RUO40201.1"/>
    <property type="molecule type" value="Genomic_DNA"/>
</dbReference>
<feature type="binding site" evidence="1">
    <location>
        <position position="168"/>
    </location>
    <ligand>
        <name>S-adenosyl-L-methionine</name>
        <dbReference type="ChEBI" id="CHEBI:59789"/>
    </ligand>
</feature>